<evidence type="ECO:0000313" key="1">
    <source>
        <dbReference type="EMBL" id="MBK1868114.1"/>
    </source>
</evidence>
<name>A0ACC5R628_9HYPH</name>
<evidence type="ECO:0000313" key="2">
    <source>
        <dbReference type="Proteomes" id="UP000616151"/>
    </source>
</evidence>
<accession>A0ACC5R628</accession>
<keyword evidence="2" id="KW-1185">Reference proteome</keyword>
<gene>
    <name evidence="1" type="ORF">JHL16_17310</name>
</gene>
<dbReference type="EMBL" id="JAENHL010000007">
    <property type="protein sequence ID" value="MBK1868114.1"/>
    <property type="molecule type" value="Genomic_DNA"/>
</dbReference>
<proteinExistence type="predicted"/>
<sequence length="836" mass="88357">MSGKADRAGELRITHTAVLWPSLLLFGSGLAALTFQILWIKQLSLVVGIDIFAVTVGVSAFFTGLALGGLALGRVIDRSVRPYLLYAGLETGVAVLGVAATFLLAAAPPWFAALEMRSSVLAWAMVFALVGVPAFLMGGTLPVLVRALTSSAAGIGRKGGSLYAANTFGAITGALLASFLFIPSLGIKGTAFAAAAIGLLAALGAMLADRSVPAAKLLPVGTPARLSRDAKVAIALYALAGGVALGYEVVWSQAIVQFMSTRAFAFSVVLATYLSGLALGAALFARWADRVRDPWSAFGLLIALAGLTALLQMALLGDWLIQLQTLAERAAWALTGNDLARMCARFAVAALTVIFVPTLFLGAAFPAALRLIVSDGHVGQGVGKVAALNTLGGIAGTVLTGFVLVPQLGLMRTLALLALTAAAIGLIAVLWRRQGRTALAVTIAALGAICLLAVLIPANKLATLLPATGKGEIVFYEEGRGATVAVVEQKGGKGTFRRLYIQGVSNTGDSLPSLRYMRLQALLPLIIRQNQPKSVLVIGLGTGITAGATLDYAGLERRVVAELLPGVARASAFFAGNYGAVRDARLDIRLRDGRRELLQSTDAYDLITLEPPPPSAAGVANLYSTDFYRLAASRLEPSGMVAQWLPLPTQNGDDTRALVKSFIEVFPHASLWTTELHEMLLIGSFEPMPLDLEMISRRLAEPAIRDALAEVGITSPAALLSTWIADRDRLVTFAGSALPVTDDRPRIEYAPWVRPDAFVPVLIELFALRHDPPVTGADAAFAAEFRRERDLLDAFYQAGVYAYEGDREGWRIQMGKVAAAHTGNPYYEWFGSGGEQ</sequence>
<protein>
    <submittedName>
        <fullName evidence="1">Fused MFS/spermidine synthase</fullName>
    </submittedName>
</protein>
<dbReference type="Proteomes" id="UP000616151">
    <property type="component" value="Unassembled WGS sequence"/>
</dbReference>
<comment type="caution">
    <text evidence="1">The sequence shown here is derived from an EMBL/GenBank/DDBJ whole genome shotgun (WGS) entry which is preliminary data.</text>
</comment>
<organism evidence="1 2">
    <name type="scientific">Taklimakanibacter albus</name>
    <dbReference type="NCBI Taxonomy" id="2800327"/>
    <lineage>
        <taxon>Bacteria</taxon>
        <taxon>Pseudomonadati</taxon>
        <taxon>Pseudomonadota</taxon>
        <taxon>Alphaproteobacteria</taxon>
        <taxon>Hyphomicrobiales</taxon>
        <taxon>Aestuariivirgaceae</taxon>
        <taxon>Taklimakanibacter</taxon>
    </lineage>
</organism>
<reference evidence="1" key="1">
    <citation type="submission" date="2021-01" db="EMBL/GenBank/DDBJ databases">
        <authorList>
            <person name="Sun Q."/>
        </authorList>
    </citation>
    <scope>NUCLEOTIDE SEQUENCE</scope>
    <source>
        <strain evidence="1">YIM B02566</strain>
    </source>
</reference>